<dbReference type="Pfam" id="PF01061">
    <property type="entry name" value="ABC2_membrane"/>
    <property type="match status" value="1"/>
</dbReference>
<dbReference type="PRINTS" id="PR00164">
    <property type="entry name" value="ABC2TRNSPORT"/>
</dbReference>
<keyword evidence="4 5" id="KW-0472">Membrane</keyword>
<feature type="domain" description="ABC transmembrane type-2" evidence="6">
    <location>
        <begin position="21"/>
        <end position="250"/>
    </location>
</feature>
<dbReference type="InterPro" id="IPR013525">
    <property type="entry name" value="ABC2_TM"/>
</dbReference>
<dbReference type="PANTHER" id="PTHR43332:SF1">
    <property type="entry name" value="TRANSPORT PERMEASE PROTEIN"/>
    <property type="match status" value="1"/>
</dbReference>
<evidence type="ECO:0000256" key="4">
    <source>
        <dbReference type="ARBA" id="ARBA00023136"/>
    </source>
</evidence>
<protein>
    <recommendedName>
        <fullName evidence="5">Transport permease protein</fullName>
    </recommendedName>
</protein>
<gene>
    <name evidence="7" type="ORF">B0I00_0427</name>
</gene>
<dbReference type="OrthoDB" id="9804001at2"/>
<evidence type="ECO:0000313" key="7">
    <source>
        <dbReference type="EMBL" id="PKB25234.1"/>
    </source>
</evidence>
<sequence>MTFNARGAFAIFTFELMRAFRTFFQSIFAPVLTTSLYFIVFGAAIGGRMTEIDGVSYGAYIIPGLLLLTLLGETTSNASFGIYMPRFTGTIYELLSAPVGVAETLIGFVGAAAAKSLILAAIILVTASFFVDYHIAHPVLALLYIVLVAAAFALFGFALGVWADGFEKLGIVPMLILQPLTFLGGTFYSITMLPEPWRQIALVNPIVYLVNGLRWTFTGKSDVNIWISLGLTLAFLGLCAGVIAWMFKTGWRLRS</sequence>
<dbReference type="Proteomes" id="UP000232587">
    <property type="component" value="Unassembled WGS sequence"/>
</dbReference>
<organism evidence="7 8">
    <name type="scientific">Novosphingobium kunmingense</name>
    <dbReference type="NCBI Taxonomy" id="1211806"/>
    <lineage>
        <taxon>Bacteria</taxon>
        <taxon>Pseudomonadati</taxon>
        <taxon>Pseudomonadota</taxon>
        <taxon>Alphaproteobacteria</taxon>
        <taxon>Sphingomonadales</taxon>
        <taxon>Sphingomonadaceae</taxon>
        <taxon>Novosphingobium</taxon>
    </lineage>
</organism>
<proteinExistence type="inferred from homology"/>
<dbReference type="AlphaFoldDB" id="A0A2N0I224"/>
<feature type="transmembrane region" description="Helical" evidence="5">
    <location>
        <begin position="142"/>
        <end position="163"/>
    </location>
</feature>
<accession>A0A2N0I224</accession>
<comment type="similarity">
    <text evidence="5">Belongs to the ABC-2 integral membrane protein family.</text>
</comment>
<dbReference type="PANTHER" id="PTHR43332">
    <property type="entry name" value="INNER MEMBRANE TRANSPORT PERMEASE YADH-RELATED"/>
    <property type="match status" value="1"/>
</dbReference>
<evidence type="ECO:0000313" key="8">
    <source>
        <dbReference type="Proteomes" id="UP000232587"/>
    </source>
</evidence>
<evidence type="ECO:0000259" key="6">
    <source>
        <dbReference type="PROSITE" id="PS51012"/>
    </source>
</evidence>
<dbReference type="RefSeq" id="WP_100865691.1">
    <property type="nucleotide sequence ID" value="NZ_PHUF01000002.1"/>
</dbReference>
<keyword evidence="3 5" id="KW-1133">Transmembrane helix</keyword>
<dbReference type="PIRSF" id="PIRSF006648">
    <property type="entry name" value="DrrB"/>
    <property type="match status" value="1"/>
</dbReference>
<feature type="transmembrane region" description="Helical" evidence="5">
    <location>
        <begin position="23"/>
        <end position="45"/>
    </location>
</feature>
<keyword evidence="8" id="KW-1185">Reference proteome</keyword>
<reference evidence="7 8" key="1">
    <citation type="submission" date="2017-11" db="EMBL/GenBank/DDBJ databases">
        <title>Genomic Encyclopedia of Type Strains, Phase III (KMG-III): the genomes of soil and plant-associated and newly described type strains.</title>
        <authorList>
            <person name="Whitman W."/>
        </authorList>
    </citation>
    <scope>NUCLEOTIDE SEQUENCE [LARGE SCALE GENOMIC DNA]</scope>
    <source>
        <strain evidence="7 8">CGMCC 1.12274</strain>
    </source>
</reference>
<name>A0A2N0I224_9SPHN</name>
<evidence type="ECO:0000256" key="2">
    <source>
        <dbReference type="ARBA" id="ARBA00022692"/>
    </source>
</evidence>
<evidence type="ECO:0000256" key="3">
    <source>
        <dbReference type="ARBA" id="ARBA00022989"/>
    </source>
</evidence>
<evidence type="ECO:0000256" key="1">
    <source>
        <dbReference type="ARBA" id="ARBA00004141"/>
    </source>
</evidence>
<dbReference type="GO" id="GO:0043190">
    <property type="term" value="C:ATP-binding cassette (ABC) transporter complex"/>
    <property type="evidence" value="ECO:0007669"/>
    <property type="project" value="InterPro"/>
</dbReference>
<keyword evidence="2 5" id="KW-0812">Transmembrane</keyword>
<dbReference type="InterPro" id="IPR047817">
    <property type="entry name" value="ABC2_TM_bact-type"/>
</dbReference>
<dbReference type="PROSITE" id="PS51012">
    <property type="entry name" value="ABC_TM2"/>
    <property type="match status" value="1"/>
</dbReference>
<comment type="caution">
    <text evidence="7">The sequence shown here is derived from an EMBL/GenBank/DDBJ whole genome shotgun (WGS) entry which is preliminary data.</text>
</comment>
<feature type="transmembrane region" description="Helical" evidence="5">
    <location>
        <begin position="57"/>
        <end position="84"/>
    </location>
</feature>
<evidence type="ECO:0000256" key="5">
    <source>
        <dbReference type="RuleBase" id="RU361157"/>
    </source>
</evidence>
<keyword evidence="5" id="KW-1003">Cell membrane</keyword>
<keyword evidence="5" id="KW-0813">Transport</keyword>
<dbReference type="InterPro" id="IPR052522">
    <property type="entry name" value="ABC-2_transport_permease"/>
</dbReference>
<feature type="transmembrane region" description="Helical" evidence="5">
    <location>
        <begin position="104"/>
        <end position="130"/>
    </location>
</feature>
<feature type="transmembrane region" description="Helical" evidence="5">
    <location>
        <begin position="223"/>
        <end position="247"/>
    </location>
</feature>
<feature type="transmembrane region" description="Helical" evidence="5">
    <location>
        <begin position="169"/>
        <end position="188"/>
    </location>
</feature>
<dbReference type="GO" id="GO:0140359">
    <property type="term" value="F:ABC-type transporter activity"/>
    <property type="evidence" value="ECO:0007669"/>
    <property type="project" value="InterPro"/>
</dbReference>
<comment type="subcellular location">
    <subcellularLocation>
        <location evidence="5">Cell inner membrane</location>
        <topology evidence="5">Multi-pass membrane protein</topology>
    </subcellularLocation>
    <subcellularLocation>
        <location evidence="1">Membrane</location>
        <topology evidence="1">Multi-pass membrane protein</topology>
    </subcellularLocation>
</comment>
<dbReference type="InterPro" id="IPR000412">
    <property type="entry name" value="ABC_2_transport"/>
</dbReference>
<dbReference type="EMBL" id="PHUF01000002">
    <property type="protein sequence ID" value="PKB25234.1"/>
    <property type="molecule type" value="Genomic_DNA"/>
</dbReference>